<dbReference type="InterPro" id="IPR010998">
    <property type="entry name" value="Integrase_recombinase_N"/>
</dbReference>
<keyword evidence="2 4" id="KW-0238">DNA-binding</keyword>
<dbReference type="AlphaFoldDB" id="A0A8T5ULD0"/>
<protein>
    <submittedName>
        <fullName evidence="7">Tyrosine-type recombinase/integrase</fullName>
    </submittedName>
</protein>
<evidence type="ECO:0000313" key="8">
    <source>
        <dbReference type="Proteomes" id="UP000825933"/>
    </source>
</evidence>
<keyword evidence="8" id="KW-1185">Reference proteome</keyword>
<dbReference type="RefSeq" id="WP_223790174.1">
    <property type="nucleotide sequence ID" value="NZ_JAIOUQ010000001.1"/>
</dbReference>
<dbReference type="Pfam" id="PF00589">
    <property type="entry name" value="Phage_integrase"/>
    <property type="match status" value="1"/>
</dbReference>
<dbReference type="InterPro" id="IPR044068">
    <property type="entry name" value="CB"/>
</dbReference>
<dbReference type="GO" id="GO:0015074">
    <property type="term" value="P:DNA integration"/>
    <property type="evidence" value="ECO:0007669"/>
    <property type="project" value="UniProtKB-KW"/>
</dbReference>
<dbReference type="PROSITE" id="PS51900">
    <property type="entry name" value="CB"/>
    <property type="match status" value="1"/>
</dbReference>
<dbReference type="SUPFAM" id="SSF56349">
    <property type="entry name" value="DNA breaking-rejoining enzymes"/>
    <property type="match status" value="1"/>
</dbReference>
<dbReference type="GO" id="GO:0006310">
    <property type="term" value="P:DNA recombination"/>
    <property type="evidence" value="ECO:0007669"/>
    <property type="project" value="UniProtKB-KW"/>
</dbReference>
<evidence type="ECO:0000259" key="6">
    <source>
        <dbReference type="PROSITE" id="PS51900"/>
    </source>
</evidence>
<dbReference type="PANTHER" id="PTHR30349">
    <property type="entry name" value="PHAGE INTEGRASE-RELATED"/>
    <property type="match status" value="1"/>
</dbReference>
<evidence type="ECO:0000256" key="2">
    <source>
        <dbReference type="ARBA" id="ARBA00023125"/>
    </source>
</evidence>
<dbReference type="Gene3D" id="1.10.443.10">
    <property type="entry name" value="Intergrase catalytic core"/>
    <property type="match status" value="1"/>
</dbReference>
<organism evidence="7 8">
    <name type="scientific">Methanobacterium spitsbergense</name>
    <dbReference type="NCBI Taxonomy" id="2874285"/>
    <lineage>
        <taxon>Archaea</taxon>
        <taxon>Methanobacteriati</taxon>
        <taxon>Methanobacteriota</taxon>
        <taxon>Methanomada group</taxon>
        <taxon>Methanobacteria</taxon>
        <taxon>Methanobacteriales</taxon>
        <taxon>Methanobacteriaceae</taxon>
        <taxon>Methanobacterium</taxon>
    </lineage>
</organism>
<feature type="domain" description="Core-binding (CB)" evidence="6">
    <location>
        <begin position="3"/>
        <end position="99"/>
    </location>
</feature>
<dbReference type="EMBL" id="JAIOUQ010000001">
    <property type="protein sequence ID" value="MBZ2164494.1"/>
    <property type="molecule type" value="Genomic_DNA"/>
</dbReference>
<keyword evidence="3" id="KW-0233">DNA recombination</keyword>
<dbReference type="InterPro" id="IPR050090">
    <property type="entry name" value="Tyrosine_recombinase_XerCD"/>
</dbReference>
<dbReference type="PROSITE" id="PS51898">
    <property type="entry name" value="TYR_RECOMBINASE"/>
    <property type="match status" value="1"/>
</dbReference>
<evidence type="ECO:0000259" key="5">
    <source>
        <dbReference type="PROSITE" id="PS51898"/>
    </source>
</evidence>
<comment type="caution">
    <text evidence="7">The sequence shown here is derived from an EMBL/GenBank/DDBJ whole genome shotgun (WGS) entry which is preliminary data.</text>
</comment>
<reference evidence="8" key="1">
    <citation type="journal article" date="2022" name="Microbiol. Resour. Announc.">
        <title>Draft Genome Sequence of a Methanogenic Archaeon from West Spitsbergen Permafrost.</title>
        <authorList>
            <person name="Trubitsyn V."/>
            <person name="Rivkina E."/>
            <person name="Shcherbakova V."/>
        </authorList>
    </citation>
    <scope>NUCLEOTIDE SEQUENCE [LARGE SCALE GENOMIC DNA]</scope>
    <source>
        <strain evidence="8">VT</strain>
    </source>
</reference>
<evidence type="ECO:0000256" key="3">
    <source>
        <dbReference type="ARBA" id="ARBA00023172"/>
    </source>
</evidence>
<dbReference type="GO" id="GO:0003677">
    <property type="term" value="F:DNA binding"/>
    <property type="evidence" value="ECO:0007669"/>
    <property type="project" value="UniProtKB-UniRule"/>
</dbReference>
<dbReference type="InterPro" id="IPR002104">
    <property type="entry name" value="Integrase_catalytic"/>
</dbReference>
<dbReference type="Gene3D" id="1.10.150.130">
    <property type="match status" value="1"/>
</dbReference>
<evidence type="ECO:0000256" key="1">
    <source>
        <dbReference type="ARBA" id="ARBA00022908"/>
    </source>
</evidence>
<keyword evidence="1" id="KW-0229">DNA integration</keyword>
<evidence type="ECO:0000256" key="4">
    <source>
        <dbReference type="PROSITE-ProRule" id="PRU01248"/>
    </source>
</evidence>
<name>A0A8T5ULD0_9EURY</name>
<dbReference type="PANTHER" id="PTHR30349:SF41">
    <property type="entry name" value="INTEGRASE_RECOMBINASE PROTEIN MJ0367-RELATED"/>
    <property type="match status" value="1"/>
</dbReference>
<feature type="domain" description="Tyr recombinase" evidence="5">
    <location>
        <begin position="117"/>
        <end position="330"/>
    </location>
</feature>
<gene>
    <name evidence="7" type="ORF">K8N75_00285</name>
</gene>
<dbReference type="Proteomes" id="UP000825933">
    <property type="component" value="Unassembled WGS sequence"/>
</dbReference>
<dbReference type="InterPro" id="IPR013762">
    <property type="entry name" value="Integrase-like_cat_sf"/>
</dbReference>
<evidence type="ECO:0000313" key="7">
    <source>
        <dbReference type="EMBL" id="MBZ2164494.1"/>
    </source>
</evidence>
<proteinExistence type="predicted"/>
<sequence length="412" mass="48683">MESDDENLIEEWFLKRNISSGTQIAYKRSLKLYTGIINKEVHELIEEAEKQEVKGILFRKRNINIYLLKYRKYLENSELAPSTSNLYFYAIKSFYKAFHIFLPEIEIPKGDIGLDKNIGKPLTRKDIHKLISVSPPRERALIYLMTLSGMGQREARDLTLRKLLSFASSAIEKDLDDVYDLFKFEDELLKEILTLDITRSKSKIRHHTFMPPECTREVITYLKERCYGRNKKIRIKNNDDTVFVSNYGSRLSRDSVVTNFRRMGEKAGFKREKGTYSFWRAHSLRKYFISIIINKMREKIFADYMVGHKINDQDRTYWKADPADLKKHYLEVLPYLSLDKAKVKDVESKEFKEYIEKSREKDEVVSALVKEMAEMKERNQARDKFLDKILNNQNVIEELEELDKLDTNISSN</sequence>
<dbReference type="InterPro" id="IPR011010">
    <property type="entry name" value="DNA_brk_join_enz"/>
</dbReference>
<accession>A0A8T5ULD0</accession>